<dbReference type="EMBL" id="JBBXMP010000035">
    <property type="protein sequence ID" value="KAL0066448.1"/>
    <property type="molecule type" value="Genomic_DNA"/>
</dbReference>
<evidence type="ECO:0000313" key="5">
    <source>
        <dbReference type="EMBL" id="KAL0066448.1"/>
    </source>
</evidence>
<keyword evidence="3" id="KW-0378">Hydrolase</keyword>
<feature type="domain" description="Peptidase C14 caspase" evidence="4">
    <location>
        <begin position="48"/>
        <end position="300"/>
    </location>
</feature>
<protein>
    <recommendedName>
        <fullName evidence="4">Peptidase C14 caspase domain-containing protein</fullName>
    </recommendedName>
</protein>
<comment type="similarity">
    <text evidence="1">Belongs to the peptidase C14B family.</text>
</comment>
<evidence type="ECO:0000259" key="4">
    <source>
        <dbReference type="Pfam" id="PF00656"/>
    </source>
</evidence>
<gene>
    <name evidence="5" type="ORF">AAF712_006490</name>
</gene>
<dbReference type="PANTHER" id="PTHR48104">
    <property type="entry name" value="METACASPASE-4"/>
    <property type="match status" value="1"/>
</dbReference>
<dbReference type="Gene3D" id="3.40.50.1460">
    <property type="match status" value="1"/>
</dbReference>
<reference evidence="5 6" key="1">
    <citation type="submission" date="2024-05" db="EMBL/GenBank/DDBJ databases">
        <title>A draft genome resource for the thread blight pathogen Marasmius tenuissimus strain MS-2.</title>
        <authorList>
            <person name="Yulfo-Soto G.E."/>
            <person name="Baruah I.K."/>
            <person name="Amoako-Attah I."/>
            <person name="Bukari Y."/>
            <person name="Meinhardt L.W."/>
            <person name="Bailey B.A."/>
            <person name="Cohen S.P."/>
        </authorList>
    </citation>
    <scope>NUCLEOTIDE SEQUENCE [LARGE SCALE GENOMIC DNA]</scope>
    <source>
        <strain evidence="5 6">MS-2</strain>
    </source>
</reference>
<dbReference type="Proteomes" id="UP001437256">
    <property type="component" value="Unassembled WGS sequence"/>
</dbReference>
<comment type="caution">
    <text evidence="5">The sequence shown here is derived from an EMBL/GenBank/DDBJ whole genome shotgun (WGS) entry which is preliminary data.</text>
</comment>
<evidence type="ECO:0000256" key="3">
    <source>
        <dbReference type="ARBA" id="ARBA00022807"/>
    </source>
</evidence>
<keyword evidence="3" id="KW-0788">Thiol protease</keyword>
<organism evidence="5 6">
    <name type="scientific">Marasmius tenuissimus</name>
    <dbReference type="NCBI Taxonomy" id="585030"/>
    <lineage>
        <taxon>Eukaryota</taxon>
        <taxon>Fungi</taxon>
        <taxon>Dikarya</taxon>
        <taxon>Basidiomycota</taxon>
        <taxon>Agaricomycotina</taxon>
        <taxon>Agaricomycetes</taxon>
        <taxon>Agaricomycetidae</taxon>
        <taxon>Agaricales</taxon>
        <taxon>Marasmiineae</taxon>
        <taxon>Marasmiaceae</taxon>
        <taxon>Marasmius</taxon>
    </lineage>
</organism>
<proteinExistence type="inferred from homology"/>
<dbReference type="PANTHER" id="PTHR48104:SF30">
    <property type="entry name" value="METACASPASE-1"/>
    <property type="match status" value="1"/>
</dbReference>
<dbReference type="Pfam" id="PF00656">
    <property type="entry name" value="Peptidase_C14"/>
    <property type="match status" value="1"/>
</dbReference>
<accession>A0ABR2ZYK8</accession>
<evidence type="ECO:0000313" key="6">
    <source>
        <dbReference type="Proteomes" id="UP001437256"/>
    </source>
</evidence>
<sequence>MYLKWIPAEAKNVQELLWYLHESPPESPKSARPPPEVTIVERAVPSLFALIIGISQYRDTALNLRGCAPDADLFEDLLKSVYRVPSERIKNLRNEEATRQGMLQAIKDLADSPKISASDPIVIFYAGHGGEFDIKELSATKGLSDTEKMIQFLLPYDFVSNGSSTKEGQGIFDITLSRLLTEIAEKKSDNITVILDSCHSGSGTRKDKRDETFAVRGVELPSNYTIPASIIEEEELDSGERGGTVATGAEKKGLRSHVLLAACQHGQTAKERKGNGDFTSRLVPLLREDGLDRVTYRDVINRLPPLPEDQNPQCEGINAGRIIFDGKVSTPRRALYNVRRGNMKTTNSPVENYDFVVGAGEAHGVMKGAEFAVYSDQKMKHLVGRVRAVRIDVFIAGCLSLDGSELQIPQPAYAILTRLGEQQDLRLYVEPRDEFLPLFVRITKEMEQPSEDRSKRSFRLLNSPEEGCDLALTLKDDGCIQFNITDPTCLRYGLRTMPVNDISTDDPDHLINILRSAADFYWNLHHSKKEGTSVKGEAGRPSIELECLKVVDDPRKYNTYKPEQGEENLNVQGTIYVDVSEGAMYGFRIKNKSDTPLYAALLYFDINDCSVESYYMPPDARDGVTDPSLPVGGSLEIGWGDSGTVPYRYGLRKGQTIDVGFLKLYVSAEYIDFSQVVQRSQFTPERQGFRVEAKPRPLWDSMLVNIIQRDSNVTQGFDAGTSASVGGGVNDKPEFASFGLGFGF</sequence>
<keyword evidence="6" id="KW-1185">Reference proteome</keyword>
<keyword evidence="2" id="KW-0053">Apoptosis</keyword>
<evidence type="ECO:0000256" key="2">
    <source>
        <dbReference type="ARBA" id="ARBA00022703"/>
    </source>
</evidence>
<name>A0ABR2ZYK8_9AGAR</name>
<dbReference type="InterPro" id="IPR011600">
    <property type="entry name" value="Pept_C14_caspase"/>
</dbReference>
<keyword evidence="3" id="KW-0645">Protease</keyword>
<evidence type="ECO:0000256" key="1">
    <source>
        <dbReference type="ARBA" id="ARBA00009005"/>
    </source>
</evidence>
<dbReference type="InterPro" id="IPR029030">
    <property type="entry name" value="Caspase-like_dom_sf"/>
</dbReference>
<dbReference type="InterPro" id="IPR050452">
    <property type="entry name" value="Metacaspase"/>
</dbReference>
<dbReference type="SUPFAM" id="SSF52129">
    <property type="entry name" value="Caspase-like"/>
    <property type="match status" value="1"/>
</dbReference>